<comment type="caution">
    <text evidence="1">The sequence shown here is derived from an EMBL/GenBank/DDBJ whole genome shotgun (WGS) entry which is preliminary data.</text>
</comment>
<dbReference type="EMBL" id="LAZR01057259">
    <property type="protein sequence ID" value="KKK72426.1"/>
    <property type="molecule type" value="Genomic_DNA"/>
</dbReference>
<gene>
    <name evidence="1" type="ORF">LCGC14_2904000</name>
</gene>
<reference evidence="1" key="1">
    <citation type="journal article" date="2015" name="Nature">
        <title>Complex archaea that bridge the gap between prokaryotes and eukaryotes.</title>
        <authorList>
            <person name="Spang A."/>
            <person name="Saw J.H."/>
            <person name="Jorgensen S.L."/>
            <person name="Zaremba-Niedzwiedzka K."/>
            <person name="Martijn J."/>
            <person name="Lind A.E."/>
            <person name="van Eijk R."/>
            <person name="Schleper C."/>
            <person name="Guy L."/>
            <person name="Ettema T.J."/>
        </authorList>
    </citation>
    <scope>NUCLEOTIDE SEQUENCE</scope>
</reference>
<protein>
    <submittedName>
        <fullName evidence="1">Uncharacterized protein</fullName>
    </submittedName>
</protein>
<name>A0A0F9AJT4_9ZZZZ</name>
<accession>A0A0F9AJT4</accession>
<proteinExistence type="predicted"/>
<organism evidence="1">
    <name type="scientific">marine sediment metagenome</name>
    <dbReference type="NCBI Taxonomy" id="412755"/>
    <lineage>
        <taxon>unclassified sequences</taxon>
        <taxon>metagenomes</taxon>
        <taxon>ecological metagenomes</taxon>
    </lineage>
</organism>
<sequence length="146" mass="16240">MVDDSEKQEAPVRTEEEIIAQIAVVVIFGKARYEIAPLTIRKAITWRKHLAANIDRYTSAFKGNLTLDMLSASNVLKLAATAFTEIPDVLLDSVKQYAPDLPWEKIENEGTSAQVTDAFKEVFNLEFPFLQGVDAAGVIKTLRSLQ</sequence>
<evidence type="ECO:0000313" key="1">
    <source>
        <dbReference type="EMBL" id="KKK72426.1"/>
    </source>
</evidence>
<dbReference type="AlphaFoldDB" id="A0A0F9AJT4"/>